<gene>
    <name evidence="1" type="ORF">CSKR_114048</name>
</gene>
<dbReference type="EMBL" id="NIRI02000056">
    <property type="protein sequence ID" value="KAG5442736.1"/>
    <property type="molecule type" value="Genomic_DNA"/>
</dbReference>
<sequence length="86" mass="9789">MVCNGQTNLETHLGVMAPILYVDCKCPYRCNELCCTKLSKMFQINHEALHLIDTFAGEYGQIAASAIDNLRESWQEKLHLQARPHL</sequence>
<proteinExistence type="predicted"/>
<evidence type="ECO:0000313" key="1">
    <source>
        <dbReference type="EMBL" id="KAG5442736.1"/>
    </source>
</evidence>
<reference evidence="1 2" key="1">
    <citation type="journal article" date="2018" name="Biotechnol. Adv.">
        <title>Improved genomic resources and new bioinformatic workflow for the carcinogenic parasite Clonorchis sinensis: Biotechnological implications.</title>
        <authorList>
            <person name="Wang D."/>
            <person name="Korhonen P.K."/>
            <person name="Gasser R.B."/>
            <person name="Young N.D."/>
        </authorList>
    </citation>
    <scope>NUCLEOTIDE SEQUENCE [LARGE SCALE GENOMIC DNA]</scope>
    <source>
        <strain evidence="1">Cs-k2</strain>
    </source>
</reference>
<dbReference type="InParanoid" id="A0A3R7EWE9"/>
<evidence type="ECO:0000313" key="2">
    <source>
        <dbReference type="Proteomes" id="UP000286415"/>
    </source>
</evidence>
<name>A0A3R7EWE9_CLOSI</name>
<keyword evidence="2" id="KW-1185">Reference proteome</keyword>
<protein>
    <submittedName>
        <fullName evidence="1">Uncharacterized protein</fullName>
    </submittedName>
</protein>
<dbReference type="Proteomes" id="UP000286415">
    <property type="component" value="Unassembled WGS sequence"/>
</dbReference>
<accession>A0A3R7EWE9</accession>
<organism evidence="1 2">
    <name type="scientific">Clonorchis sinensis</name>
    <name type="common">Chinese liver fluke</name>
    <dbReference type="NCBI Taxonomy" id="79923"/>
    <lineage>
        <taxon>Eukaryota</taxon>
        <taxon>Metazoa</taxon>
        <taxon>Spiralia</taxon>
        <taxon>Lophotrochozoa</taxon>
        <taxon>Platyhelminthes</taxon>
        <taxon>Trematoda</taxon>
        <taxon>Digenea</taxon>
        <taxon>Opisthorchiida</taxon>
        <taxon>Opisthorchiata</taxon>
        <taxon>Opisthorchiidae</taxon>
        <taxon>Clonorchis</taxon>
    </lineage>
</organism>
<comment type="caution">
    <text evidence="1">The sequence shown here is derived from an EMBL/GenBank/DDBJ whole genome shotgun (WGS) entry which is preliminary data.</text>
</comment>
<dbReference type="AlphaFoldDB" id="A0A3R7EWE9"/>
<reference evidence="1 2" key="2">
    <citation type="journal article" date="2021" name="Genomics">
        <title>High-quality reference genome for Clonorchis sinensis.</title>
        <authorList>
            <person name="Young N.D."/>
            <person name="Stroehlein A.J."/>
            <person name="Kinkar L."/>
            <person name="Wang T."/>
            <person name="Sohn W.M."/>
            <person name="Chang B.C.H."/>
            <person name="Kaur P."/>
            <person name="Weisz D."/>
            <person name="Dudchenko O."/>
            <person name="Aiden E.L."/>
            <person name="Korhonen P.K."/>
            <person name="Gasser R.B."/>
        </authorList>
    </citation>
    <scope>NUCLEOTIDE SEQUENCE [LARGE SCALE GENOMIC DNA]</scope>
    <source>
        <strain evidence="1">Cs-k2</strain>
    </source>
</reference>